<dbReference type="InterPro" id="IPR013094">
    <property type="entry name" value="AB_hydrolase_3"/>
</dbReference>
<dbReference type="PANTHER" id="PTHR48081:SF30">
    <property type="entry name" value="ACETYL-HYDROLASE LIPR-RELATED"/>
    <property type="match status" value="1"/>
</dbReference>
<evidence type="ECO:0000259" key="5">
    <source>
        <dbReference type="Pfam" id="PF07859"/>
    </source>
</evidence>
<feature type="region of interest" description="Disordered" evidence="4">
    <location>
        <begin position="1"/>
        <end position="20"/>
    </location>
</feature>
<dbReference type="Proteomes" id="UP000093898">
    <property type="component" value="Unassembled WGS sequence"/>
</dbReference>
<evidence type="ECO:0000313" key="7">
    <source>
        <dbReference type="Proteomes" id="UP000093898"/>
    </source>
</evidence>
<dbReference type="Gene3D" id="3.40.50.1820">
    <property type="entry name" value="alpha/beta hydrolase"/>
    <property type="match status" value="1"/>
</dbReference>
<keyword evidence="2" id="KW-0378">Hydrolase</keyword>
<evidence type="ECO:0000256" key="1">
    <source>
        <dbReference type="ARBA" id="ARBA00010515"/>
    </source>
</evidence>
<dbReference type="SUPFAM" id="SSF53474">
    <property type="entry name" value="alpha/beta-Hydrolases"/>
    <property type="match status" value="1"/>
</dbReference>
<accession>A0A1A3HA58</accession>
<protein>
    <submittedName>
        <fullName evidence="6">Esterase</fullName>
    </submittedName>
</protein>
<dbReference type="InterPro" id="IPR033140">
    <property type="entry name" value="Lipase_GDXG_put_SER_AS"/>
</dbReference>
<dbReference type="Pfam" id="PF07859">
    <property type="entry name" value="Abhydrolase_3"/>
    <property type="match status" value="1"/>
</dbReference>
<dbReference type="PANTHER" id="PTHR48081">
    <property type="entry name" value="AB HYDROLASE SUPERFAMILY PROTEIN C4A8.06C"/>
    <property type="match status" value="1"/>
</dbReference>
<dbReference type="PROSITE" id="PS01174">
    <property type="entry name" value="LIPASE_GDXG_SER"/>
    <property type="match status" value="1"/>
</dbReference>
<gene>
    <name evidence="6" type="ORF">A5630_16365</name>
</gene>
<feature type="domain" description="Alpha/beta hydrolase fold-3" evidence="5">
    <location>
        <begin position="91"/>
        <end position="294"/>
    </location>
</feature>
<name>A0A1A3HA58_MYCMU</name>
<organism evidence="6 7">
    <name type="scientific">Mycolicibacterium mucogenicum</name>
    <name type="common">Mycobacterium mucogenicum</name>
    <dbReference type="NCBI Taxonomy" id="56689"/>
    <lineage>
        <taxon>Bacteria</taxon>
        <taxon>Bacillati</taxon>
        <taxon>Actinomycetota</taxon>
        <taxon>Actinomycetes</taxon>
        <taxon>Mycobacteriales</taxon>
        <taxon>Mycobacteriaceae</taxon>
        <taxon>Mycolicibacterium</taxon>
    </lineage>
</organism>
<evidence type="ECO:0000256" key="2">
    <source>
        <dbReference type="ARBA" id="ARBA00022801"/>
    </source>
</evidence>
<dbReference type="EMBL" id="LZLC01000059">
    <property type="protein sequence ID" value="OBJ44471.1"/>
    <property type="molecule type" value="Genomic_DNA"/>
</dbReference>
<sequence>MRDTRHDQGVRHHHRRRSPQSQAIGAVCRVFVKNVVRMWALQPNLHWPFSSIDQVAALAPLPRSTTVQRVRLPSCPAELIGTAGSSARRAILYLHGGAFLTCGLNTHRSLVARLARSADAEVLNVGYRMLPDHGLSAALADAADGLRWLLHRGYRWSEIVVAGDSAGGYLALQTAAELLRHGHPPTAGVAAISPLTTLNPRDKSPGGKDRCAMFTARAMTSFMRYVATHGEKSQSGQPIASPVDADLHQMPPVSIHVSSDEFLRPDAELMYERLTAAGAQCELHMWDGQIHDFPLAAAVLPEGRRAIRYIGDFVKEVTPVANSDTPEYPSAASL</sequence>
<dbReference type="InterPro" id="IPR050300">
    <property type="entry name" value="GDXG_lipolytic_enzyme"/>
</dbReference>
<proteinExistence type="inferred from homology"/>
<evidence type="ECO:0000256" key="4">
    <source>
        <dbReference type="SAM" id="MobiDB-lite"/>
    </source>
</evidence>
<reference evidence="6 7" key="1">
    <citation type="submission" date="2016-06" db="EMBL/GenBank/DDBJ databases">
        <authorList>
            <person name="Kjaerup R.B."/>
            <person name="Dalgaard T.S."/>
            <person name="Juul-Madsen H.R."/>
        </authorList>
    </citation>
    <scope>NUCLEOTIDE SEQUENCE [LARGE SCALE GENOMIC DNA]</scope>
    <source>
        <strain evidence="6 7">1127319.6</strain>
    </source>
</reference>
<comment type="caution">
    <text evidence="6">The sequence shown here is derived from an EMBL/GenBank/DDBJ whole genome shotgun (WGS) entry which is preliminary data.</text>
</comment>
<feature type="active site" evidence="3">
    <location>
        <position position="165"/>
    </location>
</feature>
<evidence type="ECO:0000256" key="3">
    <source>
        <dbReference type="PROSITE-ProRule" id="PRU10038"/>
    </source>
</evidence>
<dbReference type="InterPro" id="IPR029058">
    <property type="entry name" value="AB_hydrolase_fold"/>
</dbReference>
<dbReference type="AlphaFoldDB" id="A0A1A3HA58"/>
<feature type="compositionally biased region" description="Basic and acidic residues" evidence="4">
    <location>
        <begin position="1"/>
        <end position="10"/>
    </location>
</feature>
<evidence type="ECO:0000313" key="6">
    <source>
        <dbReference type="EMBL" id="OBJ44471.1"/>
    </source>
</evidence>
<dbReference type="GO" id="GO:0004806">
    <property type="term" value="F:triacylglycerol lipase activity"/>
    <property type="evidence" value="ECO:0007669"/>
    <property type="project" value="TreeGrafter"/>
</dbReference>
<comment type="similarity">
    <text evidence="1">Belongs to the 'GDXG' lipolytic enzyme family.</text>
</comment>
<dbReference type="STRING" id="56689.GCA_001291445_00462"/>